<dbReference type="AlphaFoldDB" id="A0A255XPU5"/>
<dbReference type="InterPro" id="IPR000120">
    <property type="entry name" value="Amidase"/>
</dbReference>
<dbReference type="Pfam" id="PF01425">
    <property type="entry name" value="Amidase"/>
    <property type="match status" value="1"/>
</dbReference>
<evidence type="ECO:0000259" key="1">
    <source>
        <dbReference type="Pfam" id="PF01425"/>
    </source>
</evidence>
<name>A0A255XPU5_9PROT</name>
<dbReference type="PANTHER" id="PTHR11895">
    <property type="entry name" value="TRANSAMIDASE"/>
    <property type="match status" value="1"/>
</dbReference>
<dbReference type="EMBL" id="NOXS01000032">
    <property type="protein sequence ID" value="OYQ18901.1"/>
    <property type="molecule type" value="Genomic_DNA"/>
</dbReference>
<dbReference type="PANTHER" id="PTHR11895:SF176">
    <property type="entry name" value="AMIDASE AMID-RELATED"/>
    <property type="match status" value="1"/>
</dbReference>
<proteinExistence type="predicted"/>
<protein>
    <submittedName>
        <fullName evidence="2">Amidase</fullName>
        <ecNumber evidence="2">3.5.1.4</ecNumber>
    </submittedName>
</protein>
<feature type="domain" description="Amidase" evidence="1">
    <location>
        <begin position="36"/>
        <end position="437"/>
    </location>
</feature>
<gene>
    <name evidence="2" type="ORF">CHR90_11680</name>
</gene>
<dbReference type="Proteomes" id="UP000216361">
    <property type="component" value="Unassembled WGS sequence"/>
</dbReference>
<dbReference type="PROSITE" id="PS00571">
    <property type="entry name" value="AMIDASES"/>
    <property type="match status" value="1"/>
</dbReference>
<sequence length="450" mass="46763">MPHRHPPQRALHDGSETAVSYLTAALTRIDDPAGEGAKTFLAVHRTTALAAADHADRLRAAGIVPSPLSGLVVSVKDLVDEVGQVTRSGSIVLNEAPPAVRDSPVVARLRAAGAVIVGRTNMTEFAFSGLGLNPHYGTPRNPYGREIGAGRIPGGSSSGAAVSVADGMAHVAIGSDTGGSVRIPAALCGLVGFKPTARRVPRDGVLPLSTTLDSIGPLAKTVDLCAQADAVLSGDPTAPLPMPLNPHGLRLLAPTNAVLDGMDATVAAAYERTLSVLAAAGAKIVEAALPVLNDVQAIGARGGFSAPEAYAWHRDLLARDGDRYDPRVRVRIEKAQTMTAADYIEALALRAAFVRSMDAALAPYDALVMPTVPVIAPRFDEVASEEDYARLNLLILRNPALVNMADGCALTLPCHRPGEPPVGISLVGAPMHDRRILAIGRALEPIVRAG</sequence>
<dbReference type="NCBIfam" id="NF005460">
    <property type="entry name" value="PRK07056.1"/>
    <property type="match status" value="1"/>
</dbReference>
<dbReference type="InterPro" id="IPR020556">
    <property type="entry name" value="Amidase_CS"/>
</dbReference>
<accession>A0A255XPU5</accession>
<dbReference type="Gene3D" id="3.90.1300.10">
    <property type="entry name" value="Amidase signature (AS) domain"/>
    <property type="match status" value="1"/>
</dbReference>
<evidence type="ECO:0000313" key="3">
    <source>
        <dbReference type="Proteomes" id="UP000216361"/>
    </source>
</evidence>
<dbReference type="SUPFAM" id="SSF75304">
    <property type="entry name" value="Amidase signature (AS) enzymes"/>
    <property type="match status" value="1"/>
</dbReference>
<organism evidence="2 3">
    <name type="scientific">Elstera cyanobacteriorum</name>
    <dbReference type="NCBI Taxonomy" id="2022747"/>
    <lineage>
        <taxon>Bacteria</taxon>
        <taxon>Pseudomonadati</taxon>
        <taxon>Pseudomonadota</taxon>
        <taxon>Alphaproteobacteria</taxon>
        <taxon>Rhodospirillales</taxon>
        <taxon>Rhodospirillaceae</taxon>
        <taxon>Elstera</taxon>
    </lineage>
</organism>
<dbReference type="EC" id="3.5.1.4" evidence="2"/>
<dbReference type="GO" id="GO:0004040">
    <property type="term" value="F:amidase activity"/>
    <property type="evidence" value="ECO:0007669"/>
    <property type="project" value="UniProtKB-EC"/>
</dbReference>
<reference evidence="2 3" key="1">
    <citation type="submission" date="2017-07" db="EMBL/GenBank/DDBJ databases">
        <title>Elstera cyanobacteriorum sp. nov., a novel bacterium isolated from cyanobacterial aggregates in a eutrophic lake.</title>
        <authorList>
            <person name="Cai H."/>
        </authorList>
    </citation>
    <scope>NUCLEOTIDE SEQUENCE [LARGE SCALE GENOMIC DNA]</scope>
    <source>
        <strain evidence="2 3">TH019</strain>
    </source>
</reference>
<evidence type="ECO:0000313" key="2">
    <source>
        <dbReference type="EMBL" id="OYQ18901.1"/>
    </source>
</evidence>
<keyword evidence="2" id="KW-0378">Hydrolase</keyword>
<keyword evidence="3" id="KW-1185">Reference proteome</keyword>
<dbReference type="OrthoDB" id="9811471at2"/>
<comment type="caution">
    <text evidence="2">The sequence shown here is derived from an EMBL/GenBank/DDBJ whole genome shotgun (WGS) entry which is preliminary data.</text>
</comment>
<dbReference type="InterPro" id="IPR036928">
    <property type="entry name" value="AS_sf"/>
</dbReference>
<dbReference type="InterPro" id="IPR023631">
    <property type="entry name" value="Amidase_dom"/>
</dbReference>
<dbReference type="RefSeq" id="WP_094409165.1">
    <property type="nucleotide sequence ID" value="NZ_BMJZ01000001.1"/>
</dbReference>